<dbReference type="HOGENOM" id="CLU_000445_33_1_1"/>
<protein>
    <recommendedName>
        <fullName evidence="8">Ammonium transporter</fullName>
    </recommendedName>
</protein>
<keyword evidence="7 8" id="KW-0924">Ammonia transport</keyword>
<feature type="transmembrane region" description="Helical" evidence="8">
    <location>
        <begin position="205"/>
        <end position="228"/>
    </location>
</feature>
<dbReference type="AlphaFoldDB" id="B7FSA7"/>
<dbReference type="PANTHER" id="PTHR11730">
    <property type="entry name" value="AMMONIUM TRANSPORTER"/>
    <property type="match status" value="1"/>
</dbReference>
<feature type="transmembrane region" description="Helical" evidence="8">
    <location>
        <begin position="6"/>
        <end position="27"/>
    </location>
</feature>
<keyword evidence="3 8" id="KW-0813">Transport</keyword>
<evidence type="ECO:0000313" key="11">
    <source>
        <dbReference type="Proteomes" id="UP000000759"/>
    </source>
</evidence>
<reference evidence="10 11" key="1">
    <citation type="journal article" date="2008" name="Nature">
        <title>The Phaeodactylum genome reveals the evolutionary history of diatom genomes.</title>
        <authorList>
            <person name="Bowler C."/>
            <person name="Allen A.E."/>
            <person name="Badger J.H."/>
            <person name="Grimwood J."/>
            <person name="Jabbari K."/>
            <person name="Kuo A."/>
            <person name="Maheswari U."/>
            <person name="Martens C."/>
            <person name="Maumus F."/>
            <person name="Otillar R.P."/>
            <person name="Rayko E."/>
            <person name="Salamov A."/>
            <person name="Vandepoele K."/>
            <person name="Beszteri B."/>
            <person name="Gruber A."/>
            <person name="Heijde M."/>
            <person name="Katinka M."/>
            <person name="Mock T."/>
            <person name="Valentin K."/>
            <person name="Verret F."/>
            <person name="Berges J.A."/>
            <person name="Brownlee C."/>
            <person name="Cadoret J.P."/>
            <person name="Chiovitti A."/>
            <person name="Choi C.J."/>
            <person name="Coesel S."/>
            <person name="De Martino A."/>
            <person name="Detter J.C."/>
            <person name="Durkin C."/>
            <person name="Falciatore A."/>
            <person name="Fournet J."/>
            <person name="Haruta M."/>
            <person name="Huysman M.J."/>
            <person name="Jenkins B.D."/>
            <person name="Jiroutova K."/>
            <person name="Jorgensen R.E."/>
            <person name="Joubert Y."/>
            <person name="Kaplan A."/>
            <person name="Kroger N."/>
            <person name="Kroth P.G."/>
            <person name="La Roche J."/>
            <person name="Lindquist E."/>
            <person name="Lommer M."/>
            <person name="Martin-Jezequel V."/>
            <person name="Lopez P.J."/>
            <person name="Lucas S."/>
            <person name="Mangogna M."/>
            <person name="McGinnis K."/>
            <person name="Medlin L.K."/>
            <person name="Montsant A."/>
            <person name="Oudot-Le Secq M.P."/>
            <person name="Napoli C."/>
            <person name="Obornik M."/>
            <person name="Parker M.S."/>
            <person name="Petit J.L."/>
            <person name="Porcel B.M."/>
            <person name="Poulsen N."/>
            <person name="Robison M."/>
            <person name="Rychlewski L."/>
            <person name="Rynearson T.A."/>
            <person name="Schmutz J."/>
            <person name="Shapiro H."/>
            <person name="Siaut M."/>
            <person name="Stanley M."/>
            <person name="Sussman M.R."/>
            <person name="Taylor A.R."/>
            <person name="Vardi A."/>
            <person name="von Dassow P."/>
            <person name="Vyverman W."/>
            <person name="Willis A."/>
            <person name="Wyrwicz L.S."/>
            <person name="Rokhsar D.S."/>
            <person name="Weissenbach J."/>
            <person name="Armbrust E.V."/>
            <person name="Green B.R."/>
            <person name="Van de Peer Y."/>
            <person name="Grigoriev I.V."/>
        </authorList>
    </citation>
    <scope>NUCLEOTIDE SEQUENCE [LARGE SCALE GENOMIC DNA]</scope>
    <source>
        <strain evidence="10 11">CCAP 1055/1</strain>
    </source>
</reference>
<dbReference type="KEGG" id="pti:PHATRDRAFT_1862"/>
<evidence type="ECO:0000259" key="9">
    <source>
        <dbReference type="Pfam" id="PF00909"/>
    </source>
</evidence>
<dbReference type="GO" id="GO:0008519">
    <property type="term" value="F:ammonium channel activity"/>
    <property type="evidence" value="ECO:0007669"/>
    <property type="project" value="InterPro"/>
</dbReference>
<name>B7FSA7_PHATC</name>
<dbReference type="NCBIfam" id="TIGR00836">
    <property type="entry name" value="amt"/>
    <property type="match status" value="1"/>
</dbReference>
<feature type="transmembrane region" description="Helical" evidence="8">
    <location>
        <begin position="327"/>
        <end position="350"/>
    </location>
</feature>
<feature type="transmembrane region" description="Helical" evidence="8">
    <location>
        <begin position="114"/>
        <end position="135"/>
    </location>
</feature>
<comment type="similarity">
    <text evidence="2 8">Belongs to the ammonia transporter channel (TC 1.A.11.2) family.</text>
</comment>
<comment type="subcellular location">
    <subcellularLocation>
        <location evidence="8">Cell membrane</location>
        <topology evidence="8">Multi-pass membrane protein</topology>
    </subcellularLocation>
    <subcellularLocation>
        <location evidence="1">Membrane</location>
        <topology evidence="1">Multi-pass membrane protein</topology>
    </subcellularLocation>
</comment>
<evidence type="ECO:0000256" key="7">
    <source>
        <dbReference type="ARBA" id="ARBA00023177"/>
    </source>
</evidence>
<dbReference type="Pfam" id="PF00909">
    <property type="entry name" value="Ammonium_transp"/>
    <property type="match status" value="1"/>
</dbReference>
<reference evidence="11" key="2">
    <citation type="submission" date="2008-08" db="EMBL/GenBank/DDBJ databases">
        <authorList>
            <consortium name="Diatom Consortium"/>
            <person name="Grigoriev I."/>
            <person name="Grimwood J."/>
            <person name="Kuo A."/>
            <person name="Otillar R.P."/>
            <person name="Salamov A."/>
            <person name="Detter J.C."/>
            <person name="Lindquist E."/>
            <person name="Shapiro H."/>
            <person name="Lucas S."/>
            <person name="Glavina del Rio T."/>
            <person name="Pitluck S."/>
            <person name="Rokhsar D."/>
            <person name="Bowler C."/>
        </authorList>
    </citation>
    <scope>GENOME REANNOTATION</scope>
    <source>
        <strain evidence="11">CCAP 1055/1</strain>
    </source>
</reference>
<dbReference type="GO" id="GO:0097272">
    <property type="term" value="P:ammonium homeostasis"/>
    <property type="evidence" value="ECO:0007669"/>
    <property type="project" value="TreeGrafter"/>
</dbReference>
<feature type="transmembrane region" description="Helical" evidence="8">
    <location>
        <begin position="298"/>
        <end position="315"/>
    </location>
</feature>
<dbReference type="STRING" id="556484.B7FSA7"/>
<organism evidence="10 11">
    <name type="scientific">Phaeodactylum tricornutum (strain CCAP 1055/1)</name>
    <dbReference type="NCBI Taxonomy" id="556484"/>
    <lineage>
        <taxon>Eukaryota</taxon>
        <taxon>Sar</taxon>
        <taxon>Stramenopiles</taxon>
        <taxon>Ochrophyta</taxon>
        <taxon>Bacillariophyta</taxon>
        <taxon>Bacillariophyceae</taxon>
        <taxon>Bacillariophycidae</taxon>
        <taxon>Naviculales</taxon>
        <taxon>Phaeodactylaceae</taxon>
        <taxon>Phaeodactylum</taxon>
    </lineage>
</organism>
<dbReference type="InterPro" id="IPR024041">
    <property type="entry name" value="NH4_transpt_AmtB-like_dom"/>
</dbReference>
<evidence type="ECO:0000256" key="8">
    <source>
        <dbReference type="RuleBase" id="RU362002"/>
    </source>
</evidence>
<feature type="non-terminal residue" evidence="10">
    <location>
        <position position="431"/>
    </location>
</feature>
<dbReference type="PANTHER" id="PTHR11730:SF6">
    <property type="entry name" value="AMMONIUM TRANSPORTER"/>
    <property type="match status" value="1"/>
</dbReference>
<gene>
    <name evidence="10" type="ORF">PHATRDRAFT_1862</name>
</gene>
<dbReference type="GO" id="GO:0005886">
    <property type="term" value="C:plasma membrane"/>
    <property type="evidence" value="ECO:0007669"/>
    <property type="project" value="UniProtKB-SubCell"/>
</dbReference>
<dbReference type="PaxDb" id="2850-Phatr1862"/>
<dbReference type="InterPro" id="IPR018047">
    <property type="entry name" value="Ammonium_transpt_CS"/>
</dbReference>
<dbReference type="PROSITE" id="PS01219">
    <property type="entry name" value="AMMONIUM_TRANSP"/>
    <property type="match status" value="1"/>
</dbReference>
<dbReference type="GeneID" id="7197168"/>
<keyword evidence="6 8" id="KW-0472">Membrane</keyword>
<feature type="transmembrane region" description="Helical" evidence="8">
    <location>
        <begin position="275"/>
        <end position="292"/>
    </location>
</feature>
<dbReference type="InParanoid" id="B7FSA7"/>
<evidence type="ECO:0000256" key="4">
    <source>
        <dbReference type="ARBA" id="ARBA00022692"/>
    </source>
</evidence>
<dbReference type="InterPro" id="IPR001905">
    <property type="entry name" value="Ammonium_transpt"/>
</dbReference>
<dbReference type="Gene3D" id="1.10.3430.10">
    <property type="entry name" value="Ammonium transporter AmtB like domains"/>
    <property type="match status" value="1"/>
</dbReference>
<dbReference type="SUPFAM" id="SSF111352">
    <property type="entry name" value="Ammonium transporter"/>
    <property type="match status" value="1"/>
</dbReference>
<dbReference type="Proteomes" id="UP000000759">
    <property type="component" value="Chromosome 2"/>
</dbReference>
<evidence type="ECO:0000256" key="3">
    <source>
        <dbReference type="ARBA" id="ARBA00022448"/>
    </source>
</evidence>
<keyword evidence="11" id="KW-1185">Reference proteome</keyword>
<dbReference type="RefSeq" id="XP_002177631.1">
    <property type="nucleotide sequence ID" value="XM_002177595.1"/>
</dbReference>
<dbReference type="InterPro" id="IPR029020">
    <property type="entry name" value="Ammonium/urea_transptr"/>
</dbReference>
<evidence type="ECO:0000256" key="1">
    <source>
        <dbReference type="ARBA" id="ARBA00004141"/>
    </source>
</evidence>
<feature type="transmembrane region" description="Helical" evidence="8">
    <location>
        <begin position="39"/>
        <end position="58"/>
    </location>
</feature>
<sequence>STLVLTFAGAIVFLMQAGFAMVCAGAVRTKNVQNAMLKNLLDACGASLAFFSIGYALGFGGMEPESSKKTFVGHSQFFLMDVDDYAFWLFQYAFSAASATIVAGTLAERCQMTAYLCYSLMLTGWVYPVILHSIWNPNGWLSAYSVDPLWGSGLVDFAGSGVVHVTGGITALFATMVLGPRRGRFHDDLGHDLARPREFQAHSPALQMLGTFILWFGFYGFNIGSALISTKQGSDEAAALAGVNTTLSASAAGIVALFSNLWYLEKTTGEPLFDLKYAMNGAICGLVAISGGCGVFEPWAAVVTGAVAGVIYLLGSRGLVSMRLDDAVDAIPVHLCGGAWGILAVGLFAAPERLLSVYGRNNHPGLVYSIREGDIDGVLFGIQLIGLMFIMGWVMIIMLPFFVWLNWKGWFRSDPLEEILGLDLSYHVGLA</sequence>
<feature type="transmembrane region" description="Helical" evidence="8">
    <location>
        <begin position="240"/>
        <end position="263"/>
    </location>
</feature>
<keyword evidence="4 8" id="KW-0812">Transmembrane</keyword>
<dbReference type="OrthoDB" id="534912at2759"/>
<feature type="transmembrane region" description="Helical" evidence="8">
    <location>
        <begin position="378"/>
        <end position="405"/>
    </location>
</feature>
<dbReference type="EMBL" id="CM000606">
    <property type="protein sequence ID" value="EEC50445.1"/>
    <property type="molecule type" value="Genomic_DNA"/>
</dbReference>
<accession>B7FSA7</accession>
<feature type="transmembrane region" description="Helical" evidence="8">
    <location>
        <begin position="85"/>
        <end position="107"/>
    </location>
</feature>
<dbReference type="FunFam" id="1.10.3430.10:FF:000016">
    <property type="entry name" value="Ammonium transporter"/>
    <property type="match status" value="1"/>
</dbReference>
<evidence type="ECO:0000256" key="6">
    <source>
        <dbReference type="ARBA" id="ARBA00023136"/>
    </source>
</evidence>
<evidence type="ECO:0000313" key="10">
    <source>
        <dbReference type="EMBL" id="EEC50445.1"/>
    </source>
</evidence>
<proteinExistence type="inferred from homology"/>
<keyword evidence="5 8" id="KW-1133">Transmembrane helix</keyword>
<feature type="domain" description="Ammonium transporter AmtB-like" evidence="9">
    <location>
        <begin position="5"/>
        <end position="427"/>
    </location>
</feature>
<dbReference type="eggNOG" id="KOG0682">
    <property type="taxonomic scope" value="Eukaryota"/>
</dbReference>
<evidence type="ECO:0000256" key="2">
    <source>
        <dbReference type="ARBA" id="ARBA00005887"/>
    </source>
</evidence>
<feature type="transmembrane region" description="Helical" evidence="8">
    <location>
        <begin position="155"/>
        <end position="178"/>
    </location>
</feature>
<evidence type="ECO:0000256" key="5">
    <source>
        <dbReference type="ARBA" id="ARBA00022989"/>
    </source>
</evidence>
<feature type="non-terminal residue" evidence="10">
    <location>
        <position position="1"/>
    </location>
</feature>